<reference evidence="2 3" key="2">
    <citation type="submission" date="2007-04" db="EMBL/GenBank/DDBJ databases">
        <title>Draft genome sequence of Ruminococcus torques (ATCC 27756).</title>
        <authorList>
            <person name="Sudarsanam P."/>
            <person name="Ley R."/>
            <person name="Guruge J."/>
            <person name="Turnbaugh P.J."/>
            <person name="Mahowald M."/>
            <person name="Liep D."/>
            <person name="Gordon J."/>
        </authorList>
    </citation>
    <scope>NUCLEOTIDE SEQUENCE [LARGE SCALE GENOMIC DNA]</scope>
    <source>
        <strain evidence="2 3">ATCC 27756</strain>
    </source>
</reference>
<reference evidence="2 3" key="1">
    <citation type="submission" date="2007-03" db="EMBL/GenBank/DDBJ databases">
        <authorList>
            <person name="Fulton L."/>
            <person name="Clifton S."/>
            <person name="Fulton B."/>
            <person name="Xu J."/>
            <person name="Minx P."/>
            <person name="Pepin K.H."/>
            <person name="Johnson M."/>
            <person name="Thiruvilangam P."/>
            <person name="Bhonagiri V."/>
            <person name="Nash W.E."/>
            <person name="Mardis E.R."/>
            <person name="Wilson R.K."/>
        </authorList>
    </citation>
    <scope>NUCLEOTIDE SEQUENCE [LARGE SCALE GENOMIC DNA]</scope>
    <source>
        <strain evidence="2 3">ATCC 27756</strain>
    </source>
</reference>
<evidence type="ECO:0000259" key="1">
    <source>
        <dbReference type="Pfam" id="PF01471"/>
    </source>
</evidence>
<dbReference type="PaxDb" id="411460-RUMTOR_02102"/>
<dbReference type="Gene3D" id="1.10.101.10">
    <property type="entry name" value="PGBD-like superfamily/PGBD"/>
    <property type="match status" value="1"/>
</dbReference>
<dbReference type="AlphaFoldDB" id="A5KPB8"/>
<dbReference type="InterPro" id="IPR036365">
    <property type="entry name" value="PGBD-like_sf"/>
</dbReference>
<name>A5KPB8_9FIRM</name>
<comment type="caution">
    <text evidence="2">The sequence shown here is derived from an EMBL/GenBank/DDBJ whole genome shotgun (WGS) entry which is preliminary data.</text>
</comment>
<organism evidence="2 3">
    <name type="scientific">[Ruminococcus] torques ATCC 27756</name>
    <dbReference type="NCBI Taxonomy" id="411460"/>
    <lineage>
        <taxon>Bacteria</taxon>
        <taxon>Bacillati</taxon>
        <taxon>Bacillota</taxon>
        <taxon>Clostridia</taxon>
        <taxon>Lachnospirales</taxon>
        <taxon>Lachnospiraceae</taxon>
        <taxon>Mediterraneibacter</taxon>
    </lineage>
</organism>
<dbReference type="InterPro" id="IPR002477">
    <property type="entry name" value="Peptidoglycan-bd-like"/>
</dbReference>
<evidence type="ECO:0000313" key="3">
    <source>
        <dbReference type="Proteomes" id="UP000003577"/>
    </source>
</evidence>
<dbReference type="SUPFAM" id="SSF47090">
    <property type="entry name" value="PGBD-like"/>
    <property type="match status" value="1"/>
</dbReference>
<dbReference type="HOGENOM" id="CLU_119476_1_0_9"/>
<dbReference type="InterPro" id="IPR036366">
    <property type="entry name" value="PGBDSf"/>
</dbReference>
<sequence>MYINIAPEISGIPSSWPGYVLEIGSSGEKVRQIQEQLNVIAGAYPAIPKITADGIYGSKTAESVRKFQEVFQLPQTGKVDYSTWYKISEIYVGVSRIAELT</sequence>
<feature type="domain" description="Peptidoglycan binding-like" evidence="1">
    <location>
        <begin position="26"/>
        <end position="86"/>
    </location>
</feature>
<dbReference type="EMBL" id="AAVP02000011">
    <property type="protein sequence ID" value="EDK23800.1"/>
    <property type="molecule type" value="Genomic_DNA"/>
</dbReference>
<gene>
    <name evidence="2" type="ORF">RUMTOR_02102</name>
</gene>
<accession>A5KPB8</accession>
<proteinExistence type="predicted"/>
<evidence type="ECO:0000313" key="2">
    <source>
        <dbReference type="EMBL" id="EDK23800.1"/>
    </source>
</evidence>
<dbReference type="Pfam" id="PF01471">
    <property type="entry name" value="PG_binding_1"/>
    <property type="match status" value="1"/>
</dbReference>
<dbReference type="Proteomes" id="UP000003577">
    <property type="component" value="Unassembled WGS sequence"/>
</dbReference>
<protein>
    <submittedName>
        <fullName evidence="2">Putative peptidoglycan binding domain protein</fullName>
    </submittedName>
</protein>